<dbReference type="EMBL" id="CM044704">
    <property type="protein sequence ID" value="KAI5669408.1"/>
    <property type="molecule type" value="Genomic_DNA"/>
</dbReference>
<keyword evidence="2" id="KW-1185">Reference proteome</keyword>
<comment type="caution">
    <text evidence="1">The sequence shown here is derived from an EMBL/GenBank/DDBJ whole genome shotgun (WGS) entry which is preliminary data.</text>
</comment>
<gene>
    <name evidence="1" type="ORF">M9H77_19261</name>
</gene>
<proteinExistence type="predicted"/>
<evidence type="ECO:0000313" key="1">
    <source>
        <dbReference type="EMBL" id="KAI5669408.1"/>
    </source>
</evidence>
<reference evidence="2" key="1">
    <citation type="journal article" date="2023" name="Nat. Plants">
        <title>Single-cell RNA sequencing provides a high-resolution roadmap for understanding the multicellular compartmentation of specialized metabolism.</title>
        <authorList>
            <person name="Sun S."/>
            <person name="Shen X."/>
            <person name="Li Y."/>
            <person name="Li Y."/>
            <person name="Wang S."/>
            <person name="Li R."/>
            <person name="Zhang H."/>
            <person name="Shen G."/>
            <person name="Guo B."/>
            <person name="Wei J."/>
            <person name="Xu J."/>
            <person name="St-Pierre B."/>
            <person name="Chen S."/>
            <person name="Sun C."/>
        </authorList>
    </citation>
    <scope>NUCLEOTIDE SEQUENCE [LARGE SCALE GENOMIC DNA]</scope>
</reference>
<dbReference type="Proteomes" id="UP001060085">
    <property type="component" value="Linkage Group LG04"/>
</dbReference>
<protein>
    <submittedName>
        <fullName evidence="1">Uncharacterized protein</fullName>
    </submittedName>
</protein>
<sequence>MEGEAEKLYSVLTPIAKCFKKYKDFVSFNSVCTSWRAASSRENFQGLCLVQETPHLMISTEEEDFDLKFYSLMEEKVVAKVSLPEVKGKKCIESLGWLLVISSQTNMSLMNPFTSMKIELPSQRQFPSHHWVQTNEPYEFIQKMVLSSRPCQASNFVVMVLYGRSKFLGSWRYNEENWKMIEMSRSKEKNWTITQLRDEIFHDLTYCNGQFFAIDSRGSIWACNVTNLNPYQVKLFTYIPYHTNIFQYYIVESLDKLLVLACYKGEENWVPWGREYLVESNNQHWGKISYFELFEVDISSRTWRRINNLGGKALFIGRNSSLLVNASNALKIKANHIYYAGTSNWLHNGGAWVYNLEDKNLEPLERGNLINPMCPPIWISPFF</sequence>
<evidence type="ECO:0000313" key="2">
    <source>
        <dbReference type="Proteomes" id="UP001060085"/>
    </source>
</evidence>
<organism evidence="1 2">
    <name type="scientific">Catharanthus roseus</name>
    <name type="common">Madagascar periwinkle</name>
    <name type="synonym">Vinca rosea</name>
    <dbReference type="NCBI Taxonomy" id="4058"/>
    <lineage>
        <taxon>Eukaryota</taxon>
        <taxon>Viridiplantae</taxon>
        <taxon>Streptophyta</taxon>
        <taxon>Embryophyta</taxon>
        <taxon>Tracheophyta</taxon>
        <taxon>Spermatophyta</taxon>
        <taxon>Magnoliopsida</taxon>
        <taxon>eudicotyledons</taxon>
        <taxon>Gunneridae</taxon>
        <taxon>Pentapetalae</taxon>
        <taxon>asterids</taxon>
        <taxon>lamiids</taxon>
        <taxon>Gentianales</taxon>
        <taxon>Apocynaceae</taxon>
        <taxon>Rauvolfioideae</taxon>
        <taxon>Vinceae</taxon>
        <taxon>Catharanthinae</taxon>
        <taxon>Catharanthus</taxon>
    </lineage>
</organism>
<accession>A0ACC0B9W0</accession>
<name>A0ACC0B9W0_CATRO</name>